<evidence type="ECO:0008006" key="4">
    <source>
        <dbReference type="Google" id="ProtNLM"/>
    </source>
</evidence>
<name>A0A518AI92_9BACT</name>
<accession>A0A518AI92</accession>
<dbReference type="InterPro" id="IPR027828">
    <property type="entry name" value="DUF4465"/>
</dbReference>
<sequence precursor="true">MHAISSIAIRQTTILTCWCCCIGWLLASASAETVTVDFAGLLDAPESHWNGPAEQGETVEGEYGPEVVGTFASHGLQFTNIYEQTYGSWRGFSYSNETDTTTAGFTNQFSACAGSGHGTTDDTYAVGFGHWDLDETFDSDEPFDPSNQAHLFALPTLELPYGSTIESTWITNTTYAALSMRDGDSFAKAFGGEFGTDPDWLRITAYGTDASGTPLDGSVDFYLADFRSTDAGEDYIVADWTEWDLSALEGARRVHFNLASSDVGLFGMNTPATFALDDITLRFDLPAGDYNRDGLVNLADYTLWRDSLGSTVDWVGSGADGNLDGVVDFDDYELWKLQFAAASAAGNIALGHAVPEPSAAAVCFYLLGLTFVVRALFTH</sequence>
<feature type="signal peptide" evidence="1">
    <location>
        <begin position="1"/>
        <end position="31"/>
    </location>
</feature>
<evidence type="ECO:0000313" key="3">
    <source>
        <dbReference type="Proteomes" id="UP000315750"/>
    </source>
</evidence>
<dbReference type="Gene3D" id="1.10.1330.10">
    <property type="entry name" value="Dockerin domain"/>
    <property type="match status" value="1"/>
</dbReference>
<organism evidence="2 3">
    <name type="scientific">Aeoliella mucimassa</name>
    <dbReference type="NCBI Taxonomy" id="2527972"/>
    <lineage>
        <taxon>Bacteria</taxon>
        <taxon>Pseudomonadati</taxon>
        <taxon>Planctomycetota</taxon>
        <taxon>Planctomycetia</taxon>
        <taxon>Pirellulales</taxon>
        <taxon>Lacipirellulaceae</taxon>
        <taxon>Aeoliella</taxon>
    </lineage>
</organism>
<gene>
    <name evidence="2" type="ORF">Pan181_06330</name>
</gene>
<reference evidence="2 3" key="1">
    <citation type="submission" date="2019-02" db="EMBL/GenBank/DDBJ databases">
        <title>Deep-cultivation of Planctomycetes and their phenomic and genomic characterization uncovers novel biology.</title>
        <authorList>
            <person name="Wiegand S."/>
            <person name="Jogler M."/>
            <person name="Boedeker C."/>
            <person name="Pinto D."/>
            <person name="Vollmers J."/>
            <person name="Rivas-Marin E."/>
            <person name="Kohn T."/>
            <person name="Peeters S.H."/>
            <person name="Heuer A."/>
            <person name="Rast P."/>
            <person name="Oberbeckmann S."/>
            <person name="Bunk B."/>
            <person name="Jeske O."/>
            <person name="Meyerdierks A."/>
            <person name="Storesund J.E."/>
            <person name="Kallscheuer N."/>
            <person name="Luecker S."/>
            <person name="Lage O.M."/>
            <person name="Pohl T."/>
            <person name="Merkel B.J."/>
            <person name="Hornburger P."/>
            <person name="Mueller R.-W."/>
            <person name="Bruemmer F."/>
            <person name="Labrenz M."/>
            <person name="Spormann A.M."/>
            <person name="Op den Camp H."/>
            <person name="Overmann J."/>
            <person name="Amann R."/>
            <person name="Jetten M.S.M."/>
            <person name="Mascher T."/>
            <person name="Medema M.H."/>
            <person name="Devos D.P."/>
            <person name="Kaster A.-K."/>
            <person name="Ovreas L."/>
            <person name="Rohde M."/>
            <person name="Galperin M.Y."/>
            <person name="Jogler C."/>
        </authorList>
    </citation>
    <scope>NUCLEOTIDE SEQUENCE [LARGE SCALE GENOMIC DNA]</scope>
    <source>
        <strain evidence="2 3">Pan181</strain>
    </source>
</reference>
<evidence type="ECO:0000313" key="2">
    <source>
        <dbReference type="EMBL" id="QDU54451.1"/>
    </source>
</evidence>
<dbReference type="RefSeq" id="WP_145245430.1">
    <property type="nucleotide sequence ID" value="NZ_CP036278.1"/>
</dbReference>
<dbReference type="EMBL" id="CP036278">
    <property type="protein sequence ID" value="QDU54451.1"/>
    <property type="molecule type" value="Genomic_DNA"/>
</dbReference>
<dbReference type="GO" id="GO:0000272">
    <property type="term" value="P:polysaccharide catabolic process"/>
    <property type="evidence" value="ECO:0007669"/>
    <property type="project" value="InterPro"/>
</dbReference>
<evidence type="ECO:0000256" key="1">
    <source>
        <dbReference type="SAM" id="SignalP"/>
    </source>
</evidence>
<dbReference type="InterPro" id="IPR036439">
    <property type="entry name" value="Dockerin_dom_sf"/>
</dbReference>
<keyword evidence="1" id="KW-0732">Signal</keyword>
<dbReference type="AlphaFoldDB" id="A0A518AI92"/>
<dbReference type="KEGG" id="amuc:Pan181_06330"/>
<dbReference type="Pfam" id="PF14717">
    <property type="entry name" value="DUF4465"/>
    <property type="match status" value="1"/>
</dbReference>
<dbReference type="Proteomes" id="UP000315750">
    <property type="component" value="Chromosome"/>
</dbReference>
<feature type="chain" id="PRO_5021898702" description="DUF4465 domain-containing protein" evidence="1">
    <location>
        <begin position="32"/>
        <end position="379"/>
    </location>
</feature>
<keyword evidence="3" id="KW-1185">Reference proteome</keyword>
<protein>
    <recommendedName>
        <fullName evidence="4">DUF4465 domain-containing protein</fullName>
    </recommendedName>
</protein>
<dbReference type="Gene3D" id="2.60.120.1350">
    <property type="entry name" value="Protein of unknown function DUF4465"/>
    <property type="match status" value="1"/>
</dbReference>
<dbReference type="SUPFAM" id="SSF63446">
    <property type="entry name" value="Type I dockerin domain"/>
    <property type="match status" value="1"/>
</dbReference>
<dbReference type="OrthoDB" id="8562952at2"/>
<proteinExistence type="predicted"/>